<keyword evidence="12" id="KW-1185">Reference proteome</keyword>
<dbReference type="GO" id="GO:0000156">
    <property type="term" value="F:phosphorelay response regulator activity"/>
    <property type="evidence" value="ECO:0007669"/>
    <property type="project" value="TreeGrafter"/>
</dbReference>
<dbReference type="InterPro" id="IPR001867">
    <property type="entry name" value="OmpR/PhoB-type_DNA-bd"/>
</dbReference>
<reference evidence="11 12" key="1">
    <citation type="submission" date="2017-07" db="EMBL/GenBank/DDBJ databases">
        <title>Phylogenetic study on the rhizospheric bacterium Ochrobactrum sp. A44.</title>
        <authorList>
            <person name="Krzyzanowska D.M."/>
            <person name="Ossowicki A."/>
            <person name="Rajewska M."/>
            <person name="Maciag T."/>
            <person name="Kaczynski Z."/>
            <person name="Czerwicka M."/>
            <person name="Jafra S."/>
        </authorList>
    </citation>
    <scope>NUCLEOTIDE SEQUENCE [LARGE SCALE GENOMIC DNA]</scope>
    <source>
        <strain evidence="11 12">PR17</strain>
    </source>
</reference>
<dbReference type="GO" id="GO:0005829">
    <property type="term" value="C:cytosol"/>
    <property type="evidence" value="ECO:0007669"/>
    <property type="project" value="TreeGrafter"/>
</dbReference>
<dbReference type="SUPFAM" id="SSF52172">
    <property type="entry name" value="CheY-like"/>
    <property type="match status" value="1"/>
</dbReference>
<protein>
    <recommendedName>
        <fullName evidence="1">Flagellar transcriptional regulator FtcR</fullName>
    </recommendedName>
</protein>
<evidence type="ECO:0000256" key="1">
    <source>
        <dbReference type="ARBA" id="ARBA00015404"/>
    </source>
</evidence>
<dbReference type="SMART" id="SM00448">
    <property type="entry name" value="REC"/>
    <property type="match status" value="1"/>
</dbReference>
<dbReference type="Pfam" id="PF00486">
    <property type="entry name" value="Trans_reg_C"/>
    <property type="match status" value="1"/>
</dbReference>
<dbReference type="FunFam" id="3.40.50.2300:FF:000002">
    <property type="entry name" value="DNA-binding response regulator PhoP"/>
    <property type="match status" value="1"/>
</dbReference>
<dbReference type="GO" id="GO:0000976">
    <property type="term" value="F:transcription cis-regulatory region binding"/>
    <property type="evidence" value="ECO:0007669"/>
    <property type="project" value="TreeGrafter"/>
</dbReference>
<evidence type="ECO:0000313" key="11">
    <source>
        <dbReference type="EMBL" id="OYR17545.1"/>
    </source>
</evidence>
<feature type="DNA-binding region" description="OmpR/PhoB-type" evidence="8">
    <location>
        <begin position="124"/>
        <end position="218"/>
    </location>
</feature>
<dbReference type="SUPFAM" id="SSF46894">
    <property type="entry name" value="C-terminal effector domain of the bipartite response regulators"/>
    <property type="match status" value="1"/>
</dbReference>
<evidence type="ECO:0000256" key="6">
    <source>
        <dbReference type="ARBA" id="ARBA00023163"/>
    </source>
</evidence>
<evidence type="ECO:0000256" key="7">
    <source>
        <dbReference type="PROSITE-ProRule" id="PRU00169"/>
    </source>
</evidence>
<keyword evidence="5 8" id="KW-0238">DNA-binding</keyword>
<feature type="modified residue" description="4-aspartylphosphate" evidence="7">
    <location>
        <position position="51"/>
    </location>
</feature>
<evidence type="ECO:0000256" key="4">
    <source>
        <dbReference type="ARBA" id="ARBA00023015"/>
    </source>
</evidence>
<keyword evidence="4" id="KW-0805">Transcription regulation</keyword>
<dbReference type="CDD" id="cd17624">
    <property type="entry name" value="REC_OmpR_PmrA-like"/>
    <property type="match status" value="1"/>
</dbReference>
<dbReference type="InterPro" id="IPR016032">
    <property type="entry name" value="Sig_transdc_resp-reg_C-effctor"/>
</dbReference>
<evidence type="ECO:0000256" key="5">
    <source>
        <dbReference type="ARBA" id="ARBA00023125"/>
    </source>
</evidence>
<comment type="caution">
    <text evidence="11">The sequence shown here is derived from an EMBL/GenBank/DDBJ whole genome shotgun (WGS) entry which is preliminary data.</text>
</comment>
<evidence type="ECO:0000256" key="2">
    <source>
        <dbReference type="ARBA" id="ARBA00022553"/>
    </source>
</evidence>
<feature type="domain" description="OmpR/PhoB-type" evidence="10">
    <location>
        <begin position="124"/>
        <end position="218"/>
    </location>
</feature>
<dbReference type="AlphaFoldDB" id="A0A256FRP6"/>
<dbReference type="GO" id="GO:0032993">
    <property type="term" value="C:protein-DNA complex"/>
    <property type="evidence" value="ECO:0007669"/>
    <property type="project" value="TreeGrafter"/>
</dbReference>
<dbReference type="PROSITE" id="PS51755">
    <property type="entry name" value="OMPR_PHOB"/>
    <property type="match status" value="1"/>
</dbReference>
<dbReference type="OrthoDB" id="9802426at2"/>
<dbReference type="PANTHER" id="PTHR48111:SF67">
    <property type="entry name" value="TRANSCRIPTIONAL REGULATORY PROTEIN TCTD"/>
    <property type="match status" value="1"/>
</dbReference>
<gene>
    <name evidence="11" type="ORF">CEV32_3853</name>
</gene>
<keyword evidence="2 7" id="KW-0597">Phosphoprotein</keyword>
<evidence type="ECO:0000259" key="10">
    <source>
        <dbReference type="PROSITE" id="PS51755"/>
    </source>
</evidence>
<proteinExistence type="predicted"/>
<dbReference type="InterPro" id="IPR001789">
    <property type="entry name" value="Sig_transdc_resp-reg_receiver"/>
</dbReference>
<dbReference type="EMBL" id="NNRK01000019">
    <property type="protein sequence ID" value="OYR17545.1"/>
    <property type="molecule type" value="Genomic_DNA"/>
</dbReference>
<dbReference type="PROSITE" id="PS50110">
    <property type="entry name" value="RESPONSE_REGULATORY"/>
    <property type="match status" value="1"/>
</dbReference>
<dbReference type="Gene3D" id="1.10.10.10">
    <property type="entry name" value="Winged helix-like DNA-binding domain superfamily/Winged helix DNA-binding domain"/>
    <property type="match status" value="1"/>
</dbReference>
<keyword evidence="3" id="KW-0902">Two-component regulatory system</keyword>
<dbReference type="PANTHER" id="PTHR48111">
    <property type="entry name" value="REGULATOR OF RPOS"/>
    <property type="match status" value="1"/>
</dbReference>
<dbReference type="Pfam" id="PF00072">
    <property type="entry name" value="Response_reg"/>
    <property type="match status" value="1"/>
</dbReference>
<name>A0A256FRP6_9HYPH</name>
<dbReference type="Gene3D" id="6.10.250.690">
    <property type="match status" value="1"/>
</dbReference>
<dbReference type="CDD" id="cd00383">
    <property type="entry name" value="trans_reg_C"/>
    <property type="match status" value="1"/>
</dbReference>
<evidence type="ECO:0000313" key="12">
    <source>
        <dbReference type="Proteomes" id="UP000216345"/>
    </source>
</evidence>
<accession>A0A256FRP6</accession>
<evidence type="ECO:0000259" key="9">
    <source>
        <dbReference type="PROSITE" id="PS50110"/>
    </source>
</evidence>
<organism evidence="11 12">
    <name type="scientific">Brucella rhizosphaerae</name>
    <dbReference type="NCBI Taxonomy" id="571254"/>
    <lineage>
        <taxon>Bacteria</taxon>
        <taxon>Pseudomonadati</taxon>
        <taxon>Pseudomonadota</taxon>
        <taxon>Alphaproteobacteria</taxon>
        <taxon>Hyphomicrobiales</taxon>
        <taxon>Brucellaceae</taxon>
        <taxon>Brucella/Ochrobactrum group</taxon>
        <taxon>Brucella</taxon>
    </lineage>
</organism>
<dbReference type="InterPro" id="IPR011006">
    <property type="entry name" value="CheY-like_superfamily"/>
</dbReference>
<dbReference type="InterPro" id="IPR036388">
    <property type="entry name" value="WH-like_DNA-bd_sf"/>
</dbReference>
<dbReference type="RefSeq" id="WP_094574542.1">
    <property type="nucleotide sequence ID" value="NZ_JBHEEL010000022.1"/>
</dbReference>
<evidence type="ECO:0000256" key="8">
    <source>
        <dbReference type="PROSITE-ProRule" id="PRU01091"/>
    </source>
</evidence>
<dbReference type="SMART" id="SM00862">
    <property type="entry name" value="Trans_reg_C"/>
    <property type="match status" value="1"/>
</dbReference>
<dbReference type="Proteomes" id="UP000216345">
    <property type="component" value="Unassembled WGS sequence"/>
</dbReference>
<sequence>MRVLVIEDDVMLGRALVQALDDAGMSVDWVRDGQLGDEAVALGGHGLVLLDLGLPGRSGLEILRSLRTAGDKRPILVITARDELDDRVVGLDLGADDYLVKPFEVKELLARMRAVLRRHGGQAVSVLVTSEIELDLSSHEVKYRGCSEMLPAREFALLQALLERPGTILSRSQLEEKLYGWGEEVESNAIDVLIHYVRRKFDKDIIRNIRGAGWMVPK</sequence>
<dbReference type="Gene3D" id="3.40.50.2300">
    <property type="match status" value="1"/>
</dbReference>
<keyword evidence="6" id="KW-0804">Transcription</keyword>
<evidence type="ECO:0000256" key="3">
    <source>
        <dbReference type="ARBA" id="ARBA00023012"/>
    </source>
</evidence>
<dbReference type="GO" id="GO:0006355">
    <property type="term" value="P:regulation of DNA-templated transcription"/>
    <property type="evidence" value="ECO:0007669"/>
    <property type="project" value="InterPro"/>
</dbReference>
<feature type="domain" description="Response regulatory" evidence="9">
    <location>
        <begin position="2"/>
        <end position="116"/>
    </location>
</feature>
<dbReference type="InterPro" id="IPR039420">
    <property type="entry name" value="WalR-like"/>
</dbReference>